<name>A0A560WHW5_9MICO</name>
<dbReference type="RefSeq" id="WP_144855489.1">
    <property type="nucleotide sequence ID" value="NZ_BAAAYT010000002.1"/>
</dbReference>
<dbReference type="EMBL" id="VIUW01000001">
    <property type="protein sequence ID" value="TWD17094.1"/>
    <property type="molecule type" value="Genomic_DNA"/>
</dbReference>
<dbReference type="AlphaFoldDB" id="A0A560WHW5"/>
<dbReference type="Proteomes" id="UP000315628">
    <property type="component" value="Unassembled WGS sequence"/>
</dbReference>
<keyword evidence="2" id="KW-1185">Reference proteome</keyword>
<dbReference type="InterPro" id="IPR054263">
    <property type="entry name" value="DUF6994"/>
</dbReference>
<comment type="caution">
    <text evidence="1">The sequence shown here is derived from an EMBL/GenBank/DDBJ whole genome shotgun (WGS) entry which is preliminary data.</text>
</comment>
<proteinExistence type="predicted"/>
<gene>
    <name evidence="1" type="ORF">FB557_0652</name>
</gene>
<protein>
    <submittedName>
        <fullName evidence="1">Uncharacterized protein</fullName>
    </submittedName>
</protein>
<dbReference type="Pfam" id="PF22507">
    <property type="entry name" value="DUF6994"/>
    <property type="match status" value="1"/>
</dbReference>
<accession>A0A560WHW5</accession>
<organism evidence="1 2">
    <name type="scientific">Marihabitans asiaticum</name>
    <dbReference type="NCBI Taxonomy" id="415218"/>
    <lineage>
        <taxon>Bacteria</taxon>
        <taxon>Bacillati</taxon>
        <taxon>Actinomycetota</taxon>
        <taxon>Actinomycetes</taxon>
        <taxon>Micrococcales</taxon>
        <taxon>Intrasporangiaceae</taxon>
        <taxon>Marihabitans</taxon>
    </lineage>
</organism>
<evidence type="ECO:0000313" key="2">
    <source>
        <dbReference type="Proteomes" id="UP000315628"/>
    </source>
</evidence>
<reference evidence="1 2" key="1">
    <citation type="submission" date="2019-06" db="EMBL/GenBank/DDBJ databases">
        <title>Sequencing the genomes of 1000 actinobacteria strains.</title>
        <authorList>
            <person name="Klenk H.-P."/>
        </authorList>
    </citation>
    <scope>NUCLEOTIDE SEQUENCE [LARGE SCALE GENOMIC DNA]</scope>
    <source>
        <strain evidence="1 2">DSM 18935</strain>
    </source>
</reference>
<evidence type="ECO:0000313" key="1">
    <source>
        <dbReference type="EMBL" id="TWD17094.1"/>
    </source>
</evidence>
<dbReference type="OrthoDB" id="1664004at2"/>
<sequence length="245" mass="28645">MDAAPWLDVEHDFFADTPKGKDPDHRSDSLRRFHQLLWSKPLRSGRAIRLTLPSRRNEGYLIHQDGETRLWFGSDAITHSYGSWLRPAPLVQAVSGLTDEQRSRYLGQPYTIAQTMIWPVRASDRPTINQARGTRSAIADRIDLTLECIRRHYDCSGESPLTDVLTAYGDFFAMFQGFDEFIDFFHLQDLVSDDYARVRYFLPNNDFQRHGSPQTTQEYVDYREAQLDFVDRRSRRIDQWLAEHI</sequence>